<gene>
    <name evidence="2" type="ORF">P43SY_000400</name>
</gene>
<feature type="compositionally biased region" description="Low complexity" evidence="1">
    <location>
        <begin position="17"/>
        <end position="39"/>
    </location>
</feature>
<feature type="compositionally biased region" description="Acidic residues" evidence="1">
    <location>
        <begin position="398"/>
        <end position="421"/>
    </location>
</feature>
<dbReference type="AlphaFoldDB" id="A0AAD5QDF2"/>
<feature type="compositionally biased region" description="Basic and acidic residues" evidence="1">
    <location>
        <begin position="449"/>
        <end position="468"/>
    </location>
</feature>
<comment type="caution">
    <text evidence="2">The sequence shown here is derived from an EMBL/GenBank/DDBJ whole genome shotgun (WGS) entry which is preliminary data.</text>
</comment>
<sequence>MSLSFALPADMLERLQKSSSSSRAPALSTAAAPTAQPAANHEPEEPSDFDSWESRDFDSPVPQPDDPAVASPSPSAAASLRVLGDDDWLEDAEAPELGDDFPVLVVDLTRLRDEHLGVDVAADVALDSDEALRAFYHQVKGVLHAHWTHLTDALFEQQIAVHTTYGQHRATLAALHRTAPTHVLALVDYPVELAGLALHEYLHVLSAPTRWPSVNALKDCLRRCSRDLEWKFEIALELERLATDEHARCQRERDALSAEIDDLVRLRDSFRAKLEATATSSTRYLLLRKLEDLERRLTGRLDVFLAEPEAAKLTDREVRELEQFFRGSATETEAAPARQLQNVLDMVIAMILSRLPWDVGTQPTQEAHFELLLERHLHLRQLWKRDFGRLPKRKNADGEEEQPDEEEEEEEEEEELLDEQEEALAENWELLQDEAEADAIEPTVDDETVERKQEQVERDSDAQERQRPMSDPATADGYSGDYESDESEVEEAAALRTPLRTDPVARRRRVRVGAEKQKKKKSSEELKASAVATDNERKQKKEKKEKKKKDKRNDISDEVGEQESEKKKTKKKKKSKKSKLKTQKEPKEDEFFQPFACTGALGLLRLAKENEMF</sequence>
<evidence type="ECO:0000313" key="3">
    <source>
        <dbReference type="Proteomes" id="UP001209570"/>
    </source>
</evidence>
<feature type="compositionally biased region" description="Acidic residues" evidence="1">
    <location>
        <begin position="437"/>
        <end position="448"/>
    </location>
</feature>
<accession>A0AAD5QDF2</accession>
<feature type="compositionally biased region" description="Low complexity" evidence="1">
    <location>
        <begin position="66"/>
        <end position="76"/>
    </location>
</feature>
<feature type="region of interest" description="Disordered" evidence="1">
    <location>
        <begin position="392"/>
        <end position="421"/>
    </location>
</feature>
<name>A0AAD5QDF2_PYTIN</name>
<protein>
    <submittedName>
        <fullName evidence="2">Uncharacterized protein</fullName>
    </submittedName>
</protein>
<reference evidence="2" key="1">
    <citation type="submission" date="2021-12" db="EMBL/GenBank/DDBJ databases">
        <title>Prjna785345.</title>
        <authorList>
            <person name="Rujirawat T."/>
            <person name="Krajaejun T."/>
        </authorList>
    </citation>
    <scope>NUCLEOTIDE SEQUENCE</scope>
    <source>
        <strain evidence="2">Pi057C3</strain>
    </source>
</reference>
<proteinExistence type="predicted"/>
<evidence type="ECO:0000256" key="1">
    <source>
        <dbReference type="SAM" id="MobiDB-lite"/>
    </source>
</evidence>
<feature type="region of interest" description="Disordered" evidence="1">
    <location>
        <begin position="15"/>
        <end position="76"/>
    </location>
</feature>
<organism evidence="2 3">
    <name type="scientific">Pythium insidiosum</name>
    <name type="common">Pythiosis disease agent</name>
    <dbReference type="NCBI Taxonomy" id="114742"/>
    <lineage>
        <taxon>Eukaryota</taxon>
        <taxon>Sar</taxon>
        <taxon>Stramenopiles</taxon>
        <taxon>Oomycota</taxon>
        <taxon>Peronosporomycetes</taxon>
        <taxon>Pythiales</taxon>
        <taxon>Pythiaceae</taxon>
        <taxon>Pythium</taxon>
    </lineage>
</organism>
<keyword evidence="3" id="KW-1185">Reference proteome</keyword>
<feature type="region of interest" description="Disordered" evidence="1">
    <location>
        <begin position="437"/>
        <end position="592"/>
    </location>
</feature>
<feature type="compositionally biased region" description="Basic residues" evidence="1">
    <location>
        <begin position="540"/>
        <end position="550"/>
    </location>
</feature>
<dbReference type="Proteomes" id="UP001209570">
    <property type="component" value="Unassembled WGS sequence"/>
</dbReference>
<feature type="compositionally biased region" description="Basic residues" evidence="1">
    <location>
        <begin position="567"/>
        <end position="581"/>
    </location>
</feature>
<evidence type="ECO:0000313" key="2">
    <source>
        <dbReference type="EMBL" id="KAJ0406216.1"/>
    </source>
</evidence>
<feature type="compositionally biased region" description="Acidic residues" evidence="1">
    <location>
        <begin position="482"/>
        <end position="491"/>
    </location>
</feature>
<feature type="compositionally biased region" description="Basic and acidic residues" evidence="1">
    <location>
        <begin position="512"/>
        <end position="527"/>
    </location>
</feature>
<dbReference type="EMBL" id="JAKCXM010000035">
    <property type="protein sequence ID" value="KAJ0406216.1"/>
    <property type="molecule type" value="Genomic_DNA"/>
</dbReference>